<dbReference type="AlphaFoldDB" id="A0A1Y5I018"/>
<feature type="region of interest" description="Disordered" evidence="1">
    <location>
        <begin position="275"/>
        <end position="298"/>
    </location>
</feature>
<organism evidence="2">
    <name type="scientific">Ostreococcus tauri</name>
    <name type="common">Marine green alga</name>
    <dbReference type="NCBI Taxonomy" id="70448"/>
    <lineage>
        <taxon>Eukaryota</taxon>
        <taxon>Viridiplantae</taxon>
        <taxon>Chlorophyta</taxon>
        <taxon>Mamiellophyceae</taxon>
        <taxon>Mamiellales</taxon>
        <taxon>Bathycoccaceae</taxon>
        <taxon>Ostreococcus</taxon>
    </lineage>
</organism>
<dbReference type="EMBL" id="KZ155838">
    <property type="protein sequence ID" value="OUS42916.1"/>
    <property type="molecule type" value="Genomic_DNA"/>
</dbReference>
<sequence length="621" mass="69225">MPTRVARSLSARTDASTAGDAPSRARACAQRVGEAMTRKMTIAESVRACAMPHAKVLAHRALRDVERRMDAATMRDVEKTCEGVIAWACEAGRAATIASVLEEIESRLWDLEGTLAAGWRGTAFEEVRRSDANERERAEDAFHSVRETQYRSAHAGALIEEWTGKLLSKLEPEENFRSVIKPMLLLWAYEILIDRQVVNDEAVERMVNGTLAKWQETWREHATQQKRETGRAPTHDAFVQFMKTFLAQRLPAFANSINESSFKFTRQHDTSMEAEFKADDDADTTHTSDTEDTSRPIAGKYREVHRTIEKAVQAVRAAKNARDVQALLGTTWVREMLVDAPKFVLPPVRPAIGADNGAQMVKDWQREEGFVLRTSKHARSPPSTPSATASITEGLENLQVDPLEEVFVSTGPFRVHFMQACADVERALMACKTCEKHNPRPDEVREACVKGTARILLVSSRTLRSGDCLDFVHNLFGSPPGYTVNLVDPAKARKLIREHSTLGSPIVIEINPVAVTVRCVDIFTVTKHYFAQEAKSIRHTSVVIANDGETFEPWACVALETTQTLRVVDDGSLKLIKQRIAVDKMISQYVLNKWHASMDSCASPERSTASEVRVSSRAFAP</sequence>
<name>A0A1Y5I018_OSTTA</name>
<gene>
    <name evidence="2" type="ORF">BE221DRAFT_187666</name>
</gene>
<accession>A0A1Y5I018</accession>
<proteinExistence type="predicted"/>
<evidence type="ECO:0000256" key="1">
    <source>
        <dbReference type="SAM" id="MobiDB-lite"/>
    </source>
</evidence>
<protein>
    <submittedName>
        <fullName evidence="2">Uncharacterized protein</fullName>
    </submittedName>
</protein>
<dbReference type="Proteomes" id="UP000195557">
    <property type="component" value="Unassembled WGS sequence"/>
</dbReference>
<reference evidence="2" key="1">
    <citation type="submission" date="2017-04" db="EMBL/GenBank/DDBJ databases">
        <title>Population genomics of picophytoplankton unveils novel chromosome hypervariability.</title>
        <authorList>
            <consortium name="DOE Joint Genome Institute"/>
            <person name="Blanc-Mathieu R."/>
            <person name="Krasovec M."/>
            <person name="Hebrard M."/>
            <person name="Yau S."/>
            <person name="Desgranges E."/>
            <person name="Martin J."/>
            <person name="Schackwitz W."/>
            <person name="Kuo A."/>
            <person name="Salin G."/>
            <person name="Donnadieu C."/>
            <person name="Desdevises Y."/>
            <person name="Sanchez-Ferandin S."/>
            <person name="Moreau H."/>
            <person name="Rivals E."/>
            <person name="Grigoriev I.V."/>
            <person name="Grimsley N."/>
            <person name="Eyre-Walker A."/>
            <person name="Piganeau G."/>
        </authorList>
    </citation>
    <scope>NUCLEOTIDE SEQUENCE [LARGE SCALE GENOMIC DNA]</scope>
    <source>
        <strain evidence="2">RCC 1115</strain>
    </source>
</reference>
<feature type="region of interest" description="Disordered" evidence="1">
    <location>
        <begin position="1"/>
        <end position="22"/>
    </location>
</feature>
<evidence type="ECO:0000313" key="2">
    <source>
        <dbReference type="EMBL" id="OUS42916.1"/>
    </source>
</evidence>